<dbReference type="InterPro" id="IPR004153">
    <property type="entry name" value="CXCXC_repeat"/>
</dbReference>
<keyword evidence="2" id="KW-0964">Secreted</keyword>
<comment type="caution">
    <text evidence="4">The sequence shown here is derived from an EMBL/GenBank/DDBJ whole genome shotgun (WGS) entry which is preliminary data.</text>
</comment>
<proteinExistence type="predicted"/>
<comment type="subcellular location">
    <subcellularLocation>
        <location evidence="1">Secreted</location>
    </subcellularLocation>
</comment>
<dbReference type="AlphaFoldDB" id="A0ABD7FWQ7"/>
<evidence type="ECO:0000313" key="4">
    <source>
        <dbReference type="EMBL" id="RBM69155.1"/>
    </source>
</evidence>
<evidence type="ECO:0000256" key="3">
    <source>
        <dbReference type="ARBA" id="ARBA00022729"/>
    </source>
</evidence>
<gene>
    <name evidence="5" type="ORF">DLR72_03635</name>
    <name evidence="4" type="ORF">DLR72_06920</name>
</gene>
<organism evidence="4 6">
    <name type="scientific">Vibrio paracholerae</name>
    <dbReference type="NCBI Taxonomy" id="650003"/>
    <lineage>
        <taxon>Bacteria</taxon>
        <taxon>Pseudomonadati</taxon>
        <taxon>Pseudomonadota</taxon>
        <taxon>Gammaproteobacteria</taxon>
        <taxon>Vibrionales</taxon>
        <taxon>Vibrionaceae</taxon>
        <taxon>Vibrio</taxon>
    </lineage>
</organism>
<sequence length="37" mass="4148">MFSKNTCQCEADLYNAPSLTQQGLTAKTMPQQARKEN</sequence>
<evidence type="ECO:0000256" key="2">
    <source>
        <dbReference type="ARBA" id="ARBA00022525"/>
    </source>
</evidence>
<dbReference type="Pfam" id="PF03128">
    <property type="entry name" value="CXCXC"/>
    <property type="match status" value="1"/>
</dbReference>
<reference evidence="4 6" key="1">
    <citation type="submission" date="2018-06" db="EMBL/GenBank/DDBJ databases">
        <title>Draft genome sequences of nine Vibrio sp. clinical isolates from across the United States representing the closest known relative of Vibrio cholerae.</title>
        <authorList>
            <person name="Islam M.T."/>
            <person name="Liang K."/>
            <person name="Im M.S."/>
            <person name="Winkjer J."/>
            <person name="Busby S."/>
            <person name="Batra D."/>
            <person name="Rowe L."/>
            <person name="Tarr C.L."/>
            <person name="Boucher Y."/>
        </authorList>
    </citation>
    <scope>NUCLEOTIDE SEQUENCE [LARGE SCALE GENOMIC DNA]</scope>
    <source>
        <strain evidence="4 6">2017V-1110</strain>
    </source>
</reference>
<accession>A0ABD7FWQ7</accession>
<dbReference type="GO" id="GO:0005576">
    <property type="term" value="C:extracellular region"/>
    <property type="evidence" value="ECO:0007669"/>
    <property type="project" value="UniProtKB-SubCell"/>
</dbReference>
<keyword evidence="3" id="KW-0732">Signal</keyword>
<evidence type="ECO:0000313" key="5">
    <source>
        <dbReference type="EMBL" id="RBM71552.1"/>
    </source>
</evidence>
<dbReference type="Proteomes" id="UP000252199">
    <property type="component" value="Unassembled WGS sequence"/>
</dbReference>
<evidence type="ECO:0000256" key="1">
    <source>
        <dbReference type="ARBA" id="ARBA00004613"/>
    </source>
</evidence>
<evidence type="ECO:0000313" key="6">
    <source>
        <dbReference type="Proteomes" id="UP000252199"/>
    </source>
</evidence>
<dbReference type="EMBL" id="QKKU01000044">
    <property type="protein sequence ID" value="RBM69155.1"/>
    <property type="molecule type" value="Genomic_DNA"/>
</dbReference>
<dbReference type="EMBL" id="QKKU01000017">
    <property type="protein sequence ID" value="RBM71552.1"/>
    <property type="molecule type" value="Genomic_DNA"/>
</dbReference>
<name>A0ABD7FWQ7_9VIBR</name>
<protein>
    <submittedName>
        <fullName evidence="4">Uncharacterized protein</fullName>
    </submittedName>
</protein>